<evidence type="ECO:0000256" key="2">
    <source>
        <dbReference type="SAM" id="MobiDB-lite"/>
    </source>
</evidence>
<feature type="region of interest" description="Disordered" evidence="2">
    <location>
        <begin position="52"/>
        <end position="78"/>
    </location>
</feature>
<evidence type="ECO:0000313" key="3">
    <source>
        <dbReference type="EMBL" id="MBB3764764.1"/>
    </source>
</evidence>
<protein>
    <submittedName>
        <fullName evidence="3">Uncharacterized protein</fullName>
    </submittedName>
</protein>
<reference evidence="3 4" key="1">
    <citation type="submission" date="2020-08" db="EMBL/GenBank/DDBJ databases">
        <title>Genomic Encyclopedia of Type Strains, Phase IV (KMG-IV): sequencing the most valuable type-strain genomes for metagenomic binning, comparative biology and taxonomic classification.</title>
        <authorList>
            <person name="Goeker M."/>
        </authorList>
    </citation>
    <scope>NUCLEOTIDE SEQUENCE [LARGE SCALE GENOMIC DNA]</scope>
    <source>
        <strain evidence="3 4">DSM 24194</strain>
    </source>
</reference>
<dbReference type="EMBL" id="JACICF010000002">
    <property type="protein sequence ID" value="MBB3764764.1"/>
    <property type="molecule type" value="Genomic_DNA"/>
</dbReference>
<accession>A0A839Z7F4</accession>
<dbReference type="RefSeq" id="WP_183934139.1">
    <property type="nucleotide sequence ID" value="NZ_JACICF010000002.1"/>
</dbReference>
<feature type="compositionally biased region" description="Basic and acidic residues" evidence="2">
    <location>
        <begin position="52"/>
        <end position="72"/>
    </location>
</feature>
<evidence type="ECO:0000256" key="1">
    <source>
        <dbReference type="SAM" id="Coils"/>
    </source>
</evidence>
<name>A0A839Z7F4_9SPHN</name>
<keyword evidence="1" id="KW-0175">Coiled coil</keyword>
<organism evidence="3 4">
    <name type="scientific">Sphingomicrobium lutaoense</name>
    <dbReference type="NCBI Taxonomy" id="515949"/>
    <lineage>
        <taxon>Bacteria</taxon>
        <taxon>Pseudomonadati</taxon>
        <taxon>Pseudomonadota</taxon>
        <taxon>Alphaproteobacteria</taxon>
        <taxon>Sphingomonadales</taxon>
        <taxon>Sphingomonadaceae</taxon>
        <taxon>Sphingomicrobium</taxon>
    </lineage>
</organism>
<gene>
    <name evidence="3" type="ORF">FHS50_001826</name>
</gene>
<evidence type="ECO:0000313" key="4">
    <source>
        <dbReference type="Proteomes" id="UP000578569"/>
    </source>
</evidence>
<sequence length="271" mass="29584">MNDRSNLKARIALTFFLLLAGAALATWGLSRWEGAARFFGIAEAPRPVPALRVEREPDVDRADPRPAARDGATRAAPPAAEEVAELEARIARLERSLEQAEGSAGRADALLVAFAARRAIERGVALGYLEPLLVARFGEQHEAAVATIITGARNPVALEQLIERYQALGPALRRGDPDESVWASVKREFSNLVAVYPANQPNPRPQARYERALVQLRLGDVDAALTETLRLPGIDAAKDWIEDARAYIATRRALDRIESAALLSRGENRTN</sequence>
<dbReference type="Proteomes" id="UP000578569">
    <property type="component" value="Unassembled WGS sequence"/>
</dbReference>
<feature type="coiled-coil region" evidence="1">
    <location>
        <begin position="83"/>
        <end position="110"/>
    </location>
</feature>
<dbReference type="AlphaFoldDB" id="A0A839Z7F4"/>
<comment type="caution">
    <text evidence="3">The sequence shown here is derived from an EMBL/GenBank/DDBJ whole genome shotgun (WGS) entry which is preliminary data.</text>
</comment>
<keyword evidence="4" id="KW-1185">Reference proteome</keyword>
<proteinExistence type="predicted"/>